<accession>A0A1Y2GLC2</accession>
<dbReference type="Gene3D" id="6.10.110.10">
    <property type="match status" value="1"/>
</dbReference>
<keyword evidence="7" id="KW-1185">Reference proteome</keyword>
<gene>
    <name evidence="6" type="ORF">BCR41DRAFT_355958</name>
</gene>
<dbReference type="InParanoid" id="A0A1Y2GLC2"/>
<dbReference type="Pfam" id="PF06140">
    <property type="entry name" value="Ifi-6-16"/>
    <property type="match status" value="1"/>
</dbReference>
<dbReference type="GeneID" id="33566403"/>
<dbReference type="Proteomes" id="UP000193648">
    <property type="component" value="Unassembled WGS sequence"/>
</dbReference>
<dbReference type="GO" id="GO:0016020">
    <property type="term" value="C:membrane"/>
    <property type="evidence" value="ECO:0007669"/>
    <property type="project" value="UniProtKB-SubCell"/>
</dbReference>
<keyword evidence="3" id="KW-0812">Transmembrane</keyword>
<evidence type="ECO:0000256" key="2">
    <source>
        <dbReference type="ARBA" id="ARBA00007262"/>
    </source>
</evidence>
<comment type="similarity">
    <text evidence="2">Belongs to the IFI6/IFI27 family.</text>
</comment>
<evidence type="ECO:0000256" key="4">
    <source>
        <dbReference type="ARBA" id="ARBA00022989"/>
    </source>
</evidence>
<evidence type="ECO:0000256" key="3">
    <source>
        <dbReference type="ARBA" id="ARBA00022692"/>
    </source>
</evidence>
<proteinExistence type="inferred from homology"/>
<comment type="subcellular location">
    <subcellularLocation>
        <location evidence="1">Membrane</location>
        <topology evidence="1">Multi-pass membrane protein</topology>
    </subcellularLocation>
</comment>
<dbReference type="EMBL" id="MCFF01000024">
    <property type="protein sequence ID" value="ORZ12953.1"/>
    <property type="molecule type" value="Genomic_DNA"/>
</dbReference>
<evidence type="ECO:0000313" key="7">
    <source>
        <dbReference type="Proteomes" id="UP000193648"/>
    </source>
</evidence>
<dbReference type="InterPro" id="IPR038213">
    <property type="entry name" value="IFI6/IFI27-like_sf"/>
</dbReference>
<sequence length="223" mass="21068">MSVELVPINTAKDVLVHSEDGNTKENLNFSFSFENMPISGKIAVIGAATVVGIVAGPAVVTTAITSAGFGSGGIVSGSLAATFMSSYGGAVGAGSACATLQSIGAAGLGVTGTVLSGAAVGAASAATAAIGTLEGVQDGVKAAASAAASGASIAAQATVSAAAYGASIAEQAIAPDAAKVVAVNASLGVNTIASGASAVGVGGLYFAQAVYRAATGREKKKRE</sequence>
<protein>
    <submittedName>
        <fullName evidence="6">Uncharacterized protein</fullName>
    </submittedName>
</protein>
<name>A0A1Y2GLC2_9FUNG</name>
<comment type="caution">
    <text evidence="6">The sequence shown here is derived from an EMBL/GenBank/DDBJ whole genome shotgun (WGS) entry which is preliminary data.</text>
</comment>
<dbReference type="RefSeq" id="XP_021880302.1">
    <property type="nucleotide sequence ID" value="XM_022024559.1"/>
</dbReference>
<dbReference type="STRING" id="64571.A0A1Y2GLC2"/>
<evidence type="ECO:0000256" key="1">
    <source>
        <dbReference type="ARBA" id="ARBA00004141"/>
    </source>
</evidence>
<keyword evidence="5" id="KW-0472">Membrane</keyword>
<dbReference type="InterPro" id="IPR009311">
    <property type="entry name" value="IFI6/IFI27-like"/>
</dbReference>
<evidence type="ECO:0000256" key="5">
    <source>
        <dbReference type="ARBA" id="ARBA00023136"/>
    </source>
</evidence>
<evidence type="ECO:0000313" key="6">
    <source>
        <dbReference type="EMBL" id="ORZ12953.1"/>
    </source>
</evidence>
<reference evidence="6 7" key="1">
    <citation type="submission" date="2016-07" db="EMBL/GenBank/DDBJ databases">
        <title>Pervasive Adenine N6-methylation of Active Genes in Fungi.</title>
        <authorList>
            <consortium name="DOE Joint Genome Institute"/>
            <person name="Mondo S.J."/>
            <person name="Dannebaum R.O."/>
            <person name="Kuo R.C."/>
            <person name="Labutti K."/>
            <person name="Haridas S."/>
            <person name="Kuo A."/>
            <person name="Salamov A."/>
            <person name="Ahrendt S.R."/>
            <person name="Lipzen A."/>
            <person name="Sullivan W."/>
            <person name="Andreopoulos W.B."/>
            <person name="Clum A."/>
            <person name="Lindquist E."/>
            <person name="Daum C."/>
            <person name="Ramamoorthy G.K."/>
            <person name="Gryganskyi A."/>
            <person name="Culley D."/>
            <person name="Magnuson J.K."/>
            <person name="James T.Y."/>
            <person name="O'Malley M.A."/>
            <person name="Stajich J.E."/>
            <person name="Spatafora J.W."/>
            <person name="Visel A."/>
            <person name="Grigoriev I.V."/>
        </authorList>
    </citation>
    <scope>NUCLEOTIDE SEQUENCE [LARGE SCALE GENOMIC DNA]</scope>
    <source>
        <strain evidence="6 7">NRRL 3116</strain>
    </source>
</reference>
<keyword evidence="4" id="KW-1133">Transmembrane helix</keyword>
<dbReference type="AlphaFoldDB" id="A0A1Y2GLC2"/>
<organism evidence="6 7">
    <name type="scientific">Lobosporangium transversale</name>
    <dbReference type="NCBI Taxonomy" id="64571"/>
    <lineage>
        <taxon>Eukaryota</taxon>
        <taxon>Fungi</taxon>
        <taxon>Fungi incertae sedis</taxon>
        <taxon>Mucoromycota</taxon>
        <taxon>Mortierellomycotina</taxon>
        <taxon>Mortierellomycetes</taxon>
        <taxon>Mortierellales</taxon>
        <taxon>Mortierellaceae</taxon>
        <taxon>Lobosporangium</taxon>
    </lineage>
</organism>